<comment type="caution">
    <text evidence="1">The sequence shown here is derived from an EMBL/GenBank/DDBJ whole genome shotgun (WGS) entry which is preliminary data.</text>
</comment>
<dbReference type="AlphaFoldDB" id="A0A0F8YFM2"/>
<proteinExistence type="predicted"/>
<dbReference type="EMBL" id="LAZR01057249">
    <property type="protein sequence ID" value="KKK72455.1"/>
    <property type="molecule type" value="Genomic_DNA"/>
</dbReference>
<organism evidence="1">
    <name type="scientific">marine sediment metagenome</name>
    <dbReference type="NCBI Taxonomy" id="412755"/>
    <lineage>
        <taxon>unclassified sequences</taxon>
        <taxon>metagenomes</taxon>
        <taxon>ecological metagenomes</taxon>
    </lineage>
</organism>
<accession>A0A0F8YFM2</accession>
<evidence type="ECO:0000313" key="1">
    <source>
        <dbReference type="EMBL" id="KKK72455.1"/>
    </source>
</evidence>
<gene>
    <name evidence="1" type="ORF">LCGC14_2903700</name>
</gene>
<sequence>MTDYCLVLTQGERCARGLWPSVLNSTSILELEMRKLRELTKSCVLLEASRNPEEFLCTLGWHHRGHWFRDLQVSAETAFEAVDLAREKWLKEKCPKP</sequence>
<protein>
    <submittedName>
        <fullName evidence="1">Uncharacterized protein</fullName>
    </submittedName>
</protein>
<reference evidence="1" key="1">
    <citation type="journal article" date="2015" name="Nature">
        <title>Complex archaea that bridge the gap between prokaryotes and eukaryotes.</title>
        <authorList>
            <person name="Spang A."/>
            <person name="Saw J.H."/>
            <person name="Jorgensen S.L."/>
            <person name="Zaremba-Niedzwiedzka K."/>
            <person name="Martijn J."/>
            <person name="Lind A.E."/>
            <person name="van Eijk R."/>
            <person name="Schleper C."/>
            <person name="Guy L."/>
            <person name="Ettema T.J."/>
        </authorList>
    </citation>
    <scope>NUCLEOTIDE SEQUENCE</scope>
</reference>
<name>A0A0F8YFM2_9ZZZZ</name>